<proteinExistence type="predicted"/>
<evidence type="ECO:0000313" key="2">
    <source>
        <dbReference type="Proteomes" id="UP001176961"/>
    </source>
</evidence>
<dbReference type="AlphaFoldDB" id="A0AA36DNA6"/>
<protein>
    <submittedName>
        <fullName evidence="1">Uncharacterized protein</fullName>
    </submittedName>
</protein>
<evidence type="ECO:0000313" key="1">
    <source>
        <dbReference type="EMBL" id="CAJ0589905.1"/>
    </source>
</evidence>
<name>A0AA36DNA6_CYLNA</name>
<reference evidence="1" key="1">
    <citation type="submission" date="2023-07" db="EMBL/GenBank/DDBJ databases">
        <authorList>
            <consortium name="CYATHOMIX"/>
        </authorList>
    </citation>
    <scope>NUCLEOTIDE SEQUENCE</scope>
    <source>
        <strain evidence="1">N/A</strain>
    </source>
</reference>
<keyword evidence="2" id="KW-1185">Reference proteome</keyword>
<gene>
    <name evidence="1" type="ORF">CYNAS_LOCUS1888</name>
</gene>
<organism evidence="1 2">
    <name type="scientific">Cylicocyclus nassatus</name>
    <name type="common">Nematode worm</name>
    <dbReference type="NCBI Taxonomy" id="53992"/>
    <lineage>
        <taxon>Eukaryota</taxon>
        <taxon>Metazoa</taxon>
        <taxon>Ecdysozoa</taxon>
        <taxon>Nematoda</taxon>
        <taxon>Chromadorea</taxon>
        <taxon>Rhabditida</taxon>
        <taxon>Rhabditina</taxon>
        <taxon>Rhabditomorpha</taxon>
        <taxon>Strongyloidea</taxon>
        <taxon>Strongylidae</taxon>
        <taxon>Cylicocyclus</taxon>
    </lineage>
</organism>
<dbReference type="Proteomes" id="UP001176961">
    <property type="component" value="Unassembled WGS sequence"/>
</dbReference>
<accession>A0AA36DNA6</accession>
<comment type="caution">
    <text evidence="1">The sequence shown here is derived from an EMBL/GenBank/DDBJ whole genome shotgun (WGS) entry which is preliminary data.</text>
</comment>
<dbReference type="EMBL" id="CATQJL010000001">
    <property type="protein sequence ID" value="CAJ0589905.1"/>
    <property type="molecule type" value="Genomic_DNA"/>
</dbReference>
<sequence>MQTAAGDGEKSVRIGDAQRRREIRAGLALLYLLNCLLNLSRLNFWHEIGGNEKVVKAKMKEEKRLN</sequence>